<feature type="transmembrane region" description="Helical" evidence="1">
    <location>
        <begin position="341"/>
        <end position="360"/>
    </location>
</feature>
<comment type="caution">
    <text evidence="2">The sequence shown here is derived from an EMBL/GenBank/DDBJ whole genome shotgun (WGS) entry which is preliminary data.</text>
</comment>
<dbReference type="EMBL" id="JBHUEQ010000017">
    <property type="protein sequence ID" value="MFD1745901.1"/>
    <property type="molecule type" value="Genomic_DNA"/>
</dbReference>
<feature type="transmembrane region" description="Helical" evidence="1">
    <location>
        <begin position="157"/>
        <end position="177"/>
    </location>
</feature>
<feature type="transmembrane region" description="Helical" evidence="1">
    <location>
        <begin position="281"/>
        <end position="305"/>
    </location>
</feature>
<protein>
    <submittedName>
        <fullName evidence="2">NnrS family protein</fullName>
    </submittedName>
</protein>
<dbReference type="Proteomes" id="UP001597322">
    <property type="component" value="Unassembled WGS sequence"/>
</dbReference>
<dbReference type="Pfam" id="PF05940">
    <property type="entry name" value="NnrS"/>
    <property type="match status" value="1"/>
</dbReference>
<dbReference type="RefSeq" id="WP_377400807.1">
    <property type="nucleotide sequence ID" value="NZ_JBHUEQ010000017.1"/>
</dbReference>
<keyword evidence="1" id="KW-0472">Membrane</keyword>
<feature type="transmembrane region" description="Helical" evidence="1">
    <location>
        <begin position="34"/>
        <end position="53"/>
    </location>
</feature>
<feature type="transmembrane region" description="Helical" evidence="1">
    <location>
        <begin position="127"/>
        <end position="145"/>
    </location>
</feature>
<feature type="transmembrane region" description="Helical" evidence="1">
    <location>
        <begin position="102"/>
        <end position="121"/>
    </location>
</feature>
<feature type="transmembrane region" description="Helical" evidence="1">
    <location>
        <begin position="228"/>
        <end position="246"/>
    </location>
</feature>
<keyword evidence="1" id="KW-0812">Transmembrane</keyword>
<evidence type="ECO:0000313" key="2">
    <source>
        <dbReference type="EMBL" id="MFD1745901.1"/>
    </source>
</evidence>
<sequence length="409" mass="43624">MGHANQITPPGRGGVPRGLSSTGPVLFSYGFRPFFLGGAVWACCAMLLWILTLMGTLDIAQGYGASAWHAHEMLFGFGSAVLAGFLLTAVPNWTGRLPVSGAPLLGLFSLWLIGRVALLMPDVTGNTIAVALDSLFLPVLLLICAREVIAGRKWKDLKVVAGLVVLSVANICFHIETTMEGAPDVSPRLAIAAYIGLVIIIGGRILPSFTRNWLVKAGAKRFPASYDGFDTGTIIASALVLLTWVLHPEGAVTAAAAAVVAILQTVRLYRWRGWKTFAEPLVLILHIAYLFVPLGFVAIAVSAAGHMEAKAAMHVLTIGTVATMMLAVMTRATRGHTGRNLEASIMTNLSYAAIIVSAFVRPLTSVMPDQSTLIQAIAGICWMLAFALYLLEYAPMLTRKRRKAIASGS</sequence>
<feature type="transmembrane region" description="Helical" evidence="1">
    <location>
        <begin position="311"/>
        <end position="329"/>
    </location>
</feature>
<reference evidence="3" key="1">
    <citation type="journal article" date="2019" name="Int. J. Syst. Evol. Microbiol.">
        <title>The Global Catalogue of Microorganisms (GCM) 10K type strain sequencing project: providing services to taxonomists for standard genome sequencing and annotation.</title>
        <authorList>
            <consortium name="The Broad Institute Genomics Platform"/>
            <consortium name="The Broad Institute Genome Sequencing Center for Infectious Disease"/>
            <person name="Wu L."/>
            <person name="Ma J."/>
        </authorList>
    </citation>
    <scope>NUCLEOTIDE SEQUENCE [LARGE SCALE GENOMIC DNA]</scope>
    <source>
        <strain evidence="3">CG52</strain>
    </source>
</reference>
<organism evidence="2 3">
    <name type="scientific">Rhizobium helianthi</name>
    <dbReference type="NCBI Taxonomy" id="1132695"/>
    <lineage>
        <taxon>Bacteria</taxon>
        <taxon>Pseudomonadati</taxon>
        <taxon>Pseudomonadota</taxon>
        <taxon>Alphaproteobacteria</taxon>
        <taxon>Hyphomicrobiales</taxon>
        <taxon>Rhizobiaceae</taxon>
        <taxon>Rhizobium/Agrobacterium group</taxon>
        <taxon>Rhizobium</taxon>
    </lineage>
</organism>
<keyword evidence="1" id="KW-1133">Transmembrane helix</keyword>
<keyword evidence="3" id="KW-1185">Reference proteome</keyword>
<feature type="transmembrane region" description="Helical" evidence="1">
    <location>
        <begin position="252"/>
        <end position="269"/>
    </location>
</feature>
<evidence type="ECO:0000256" key="1">
    <source>
        <dbReference type="SAM" id="Phobius"/>
    </source>
</evidence>
<feature type="transmembrane region" description="Helical" evidence="1">
    <location>
        <begin position="73"/>
        <end position="90"/>
    </location>
</feature>
<evidence type="ECO:0000313" key="3">
    <source>
        <dbReference type="Proteomes" id="UP001597322"/>
    </source>
</evidence>
<proteinExistence type="predicted"/>
<gene>
    <name evidence="2" type="ORF">ACFSE1_10555</name>
</gene>
<feature type="transmembrane region" description="Helical" evidence="1">
    <location>
        <begin position="189"/>
        <end position="207"/>
    </location>
</feature>
<feature type="transmembrane region" description="Helical" evidence="1">
    <location>
        <begin position="372"/>
        <end position="391"/>
    </location>
</feature>
<accession>A0ABW4M6R2</accession>
<dbReference type="InterPro" id="IPR010266">
    <property type="entry name" value="NnrS"/>
</dbReference>
<name>A0ABW4M6R2_9HYPH</name>